<dbReference type="SUPFAM" id="SSF55073">
    <property type="entry name" value="Nucleotide cyclase"/>
    <property type="match status" value="1"/>
</dbReference>
<feature type="domain" description="GGDEF" evidence="2">
    <location>
        <begin position="67"/>
        <end position="197"/>
    </location>
</feature>
<dbReference type="AlphaFoldDB" id="A0A8J3JJW9"/>
<gene>
    <name evidence="3" type="ORF">Cba03nite_34070</name>
</gene>
<accession>A0A8J3JJW9</accession>
<keyword evidence="4" id="KW-1185">Reference proteome</keyword>
<evidence type="ECO:0000259" key="2">
    <source>
        <dbReference type="PROSITE" id="PS50887"/>
    </source>
</evidence>
<dbReference type="Proteomes" id="UP000601223">
    <property type="component" value="Unassembled WGS sequence"/>
</dbReference>
<dbReference type="InterPro" id="IPR043128">
    <property type="entry name" value="Rev_trsase/Diguanyl_cyclase"/>
</dbReference>
<comment type="caution">
    <text evidence="3">The sequence shown here is derived from an EMBL/GenBank/DDBJ whole genome shotgun (WGS) entry which is preliminary data.</text>
</comment>
<dbReference type="PANTHER" id="PTHR44757:SF2">
    <property type="entry name" value="BIOFILM ARCHITECTURE MAINTENANCE PROTEIN MBAA"/>
    <property type="match status" value="1"/>
</dbReference>
<dbReference type="InterPro" id="IPR000160">
    <property type="entry name" value="GGDEF_dom"/>
</dbReference>
<evidence type="ECO:0000313" key="4">
    <source>
        <dbReference type="Proteomes" id="UP000601223"/>
    </source>
</evidence>
<dbReference type="RefSeq" id="WP_203746820.1">
    <property type="nucleotide sequence ID" value="NZ_BONF01000017.1"/>
</dbReference>
<dbReference type="InterPro" id="IPR052155">
    <property type="entry name" value="Biofilm_reg_signaling"/>
</dbReference>
<feature type="region of interest" description="Disordered" evidence="1">
    <location>
        <begin position="204"/>
        <end position="226"/>
    </location>
</feature>
<dbReference type="Gene3D" id="3.30.70.270">
    <property type="match status" value="1"/>
</dbReference>
<dbReference type="SMART" id="SM00267">
    <property type="entry name" value="GGDEF"/>
    <property type="match status" value="1"/>
</dbReference>
<evidence type="ECO:0000313" key="3">
    <source>
        <dbReference type="EMBL" id="GIF82058.1"/>
    </source>
</evidence>
<dbReference type="CDD" id="cd01949">
    <property type="entry name" value="GGDEF"/>
    <property type="match status" value="1"/>
</dbReference>
<dbReference type="PROSITE" id="PS50887">
    <property type="entry name" value="GGDEF"/>
    <property type="match status" value="1"/>
</dbReference>
<protein>
    <recommendedName>
        <fullName evidence="2">GGDEF domain-containing protein</fullName>
    </recommendedName>
</protein>
<proteinExistence type="predicted"/>
<dbReference type="NCBIfam" id="TIGR00254">
    <property type="entry name" value="GGDEF"/>
    <property type="match status" value="1"/>
</dbReference>
<evidence type="ECO:0000256" key="1">
    <source>
        <dbReference type="SAM" id="MobiDB-lite"/>
    </source>
</evidence>
<dbReference type="EMBL" id="BONF01000017">
    <property type="protein sequence ID" value="GIF82058.1"/>
    <property type="molecule type" value="Genomic_DNA"/>
</dbReference>
<reference evidence="3 4" key="1">
    <citation type="submission" date="2021-01" db="EMBL/GenBank/DDBJ databases">
        <title>Whole genome shotgun sequence of Catellatospora bangladeshensis NBRC 107357.</title>
        <authorList>
            <person name="Komaki H."/>
            <person name="Tamura T."/>
        </authorList>
    </citation>
    <scope>NUCLEOTIDE SEQUENCE [LARGE SCALE GENOMIC DNA]</scope>
    <source>
        <strain evidence="3 4">NBRC 107357</strain>
    </source>
</reference>
<organism evidence="3 4">
    <name type="scientific">Catellatospora bangladeshensis</name>
    <dbReference type="NCBI Taxonomy" id="310355"/>
    <lineage>
        <taxon>Bacteria</taxon>
        <taxon>Bacillati</taxon>
        <taxon>Actinomycetota</taxon>
        <taxon>Actinomycetes</taxon>
        <taxon>Micromonosporales</taxon>
        <taxon>Micromonosporaceae</taxon>
        <taxon>Catellatospora</taxon>
    </lineage>
</organism>
<dbReference type="PANTHER" id="PTHR44757">
    <property type="entry name" value="DIGUANYLATE CYCLASE DGCP"/>
    <property type="match status" value="1"/>
</dbReference>
<dbReference type="InterPro" id="IPR029787">
    <property type="entry name" value="Nucleotide_cyclase"/>
</dbReference>
<sequence length="226" mass="25395">MSEFIPMIASWVVVFLLGRFAAVPATRRLRRRLAGAVRQLEHDPLTGLLNRRGLAAAHDRWQRKHHRPLALVFLDLDDFKAVNDTHGHHAGDELLIEVAHRLAEIADLYGGAAARRSGDEFAVLLPAHRDLERTVDAIVAVVSQPVRISIDGTAVELPASASAGVCISEPSDDLDTLLHRADVALYHAKHTWRLFVMHRPGMAMPEARHRQGPRRRDRREQQQVMR</sequence>
<dbReference type="Pfam" id="PF00990">
    <property type="entry name" value="GGDEF"/>
    <property type="match status" value="1"/>
</dbReference>
<name>A0A8J3JJW9_9ACTN</name>